<evidence type="ECO:0000313" key="1">
    <source>
        <dbReference type="EMBL" id="QHC01591.1"/>
    </source>
</evidence>
<keyword evidence="2" id="KW-1185">Reference proteome</keyword>
<dbReference type="AlphaFoldDB" id="A0A7L4YQR9"/>
<dbReference type="EMBL" id="CP047156">
    <property type="protein sequence ID" value="QHC01591.1"/>
    <property type="molecule type" value="Genomic_DNA"/>
</dbReference>
<dbReference type="InParanoid" id="A0A7L4YQR9"/>
<dbReference type="OrthoDB" id="3216078at2"/>
<reference evidence="1 2" key="1">
    <citation type="journal article" date="2018" name="Int. J. Syst. Evol. Microbiol.">
        <title>Epidermidibacterium keratini gen. nov., sp. nov., a member of the family Sporichthyaceae, isolated from keratin epidermis.</title>
        <authorList>
            <person name="Lee D.G."/>
            <person name="Trujillo M.E."/>
            <person name="Kang S."/>
            <person name="Nam J.J."/>
            <person name="Kim Y.J."/>
        </authorList>
    </citation>
    <scope>NUCLEOTIDE SEQUENCE [LARGE SCALE GENOMIC DNA]</scope>
    <source>
        <strain evidence="1 2">EPI-7</strain>
    </source>
</reference>
<name>A0A7L4YQR9_9ACTN</name>
<proteinExistence type="predicted"/>
<dbReference type="KEGG" id="eke:EK0264_15690"/>
<accession>A0A7L4YQR9</accession>
<organism evidence="1 2">
    <name type="scientific">Epidermidibacterium keratini</name>
    <dbReference type="NCBI Taxonomy" id="1891644"/>
    <lineage>
        <taxon>Bacteria</taxon>
        <taxon>Bacillati</taxon>
        <taxon>Actinomycetota</taxon>
        <taxon>Actinomycetes</taxon>
        <taxon>Sporichthyales</taxon>
        <taxon>Sporichthyaceae</taxon>
        <taxon>Epidermidibacterium</taxon>
    </lineage>
</organism>
<protein>
    <submittedName>
        <fullName evidence="1">Uncharacterized protein</fullName>
    </submittedName>
</protein>
<evidence type="ECO:0000313" key="2">
    <source>
        <dbReference type="Proteomes" id="UP000463857"/>
    </source>
</evidence>
<dbReference type="RefSeq" id="WP_159546726.1">
    <property type="nucleotide sequence ID" value="NZ_CP047156.1"/>
</dbReference>
<sequence length="99" mass="11149">MSATRTGFDRLELIDGGSPRRASTRQALFTSYEQAVPLGAVWLSCSSCRRRTPVTFGQALRSAVPSLHLPVLRRRYPSWMRCPACPRRTWVRLSLRAGS</sequence>
<dbReference type="Proteomes" id="UP000463857">
    <property type="component" value="Chromosome"/>
</dbReference>
<gene>
    <name evidence="1" type="ORF">EK0264_15690</name>
</gene>